<dbReference type="InterPro" id="IPR015943">
    <property type="entry name" value="WD40/YVTN_repeat-like_dom_sf"/>
</dbReference>
<dbReference type="Pfam" id="PF12657">
    <property type="entry name" value="TFIIIC_delta"/>
    <property type="match status" value="2"/>
</dbReference>
<evidence type="ECO:0000313" key="5">
    <source>
        <dbReference type="Proteomes" id="UP001652623"/>
    </source>
</evidence>
<dbReference type="Gene3D" id="2.130.10.10">
    <property type="entry name" value="YVTN repeat-like/Quinoprotein amine dehydrogenase"/>
    <property type="match status" value="2"/>
</dbReference>
<proteinExistence type="predicted"/>
<evidence type="ECO:0000259" key="3">
    <source>
        <dbReference type="Pfam" id="PF12657"/>
    </source>
</evidence>
<organism evidence="6">
    <name type="scientific">Ziziphus jujuba</name>
    <name type="common">Chinese jujube</name>
    <name type="synonym">Ziziphus sativa</name>
    <dbReference type="NCBI Taxonomy" id="326968"/>
    <lineage>
        <taxon>Eukaryota</taxon>
        <taxon>Viridiplantae</taxon>
        <taxon>Streptophyta</taxon>
        <taxon>Embryophyta</taxon>
        <taxon>Tracheophyta</taxon>
        <taxon>Spermatophyta</taxon>
        <taxon>Magnoliopsida</taxon>
        <taxon>eudicotyledons</taxon>
        <taxon>Gunneridae</taxon>
        <taxon>Pentapetalae</taxon>
        <taxon>rosids</taxon>
        <taxon>fabids</taxon>
        <taxon>Rosales</taxon>
        <taxon>Rhamnaceae</taxon>
        <taxon>Paliureae</taxon>
        <taxon>Ziziphus</taxon>
    </lineage>
</organism>
<dbReference type="GO" id="GO:0000127">
    <property type="term" value="C:transcription factor TFIIIC complex"/>
    <property type="evidence" value="ECO:0007669"/>
    <property type="project" value="InterPro"/>
</dbReference>
<evidence type="ECO:0000259" key="4">
    <source>
        <dbReference type="Pfam" id="PF12660"/>
    </source>
</evidence>
<protein>
    <submittedName>
        <fullName evidence="6 7">Uncharacterized protein LOC107404763 isoform X1</fullName>
    </submittedName>
</protein>
<dbReference type="InterPro" id="IPR024764">
    <property type="entry name" value="TFIIIC_Znf"/>
</dbReference>
<feature type="region of interest" description="Disordered" evidence="2">
    <location>
        <begin position="227"/>
        <end position="249"/>
    </location>
</feature>
<dbReference type="SMART" id="SM00320">
    <property type="entry name" value="WD40"/>
    <property type="match status" value="4"/>
</dbReference>
<dbReference type="PANTHER" id="PTHR15496">
    <property type="entry name" value="GENERAL TRANSCRIPTION FACTOR 3C POLYPEPTIDE 4 FAMILY"/>
    <property type="match status" value="1"/>
</dbReference>
<keyword evidence="1" id="KW-0853">WD repeat</keyword>
<keyword evidence="5" id="KW-1185">Reference proteome</keyword>
<dbReference type="AlphaFoldDB" id="A0A6P3YT78"/>
<name>A0A6P3YT78_ZIZJJ</name>
<feature type="domain" description="Transcription factor IIIC 90kDa subunit N-terminal" evidence="3">
    <location>
        <begin position="22"/>
        <end position="161"/>
    </location>
</feature>
<dbReference type="Pfam" id="PF12660">
    <property type="entry name" value="zf-TFIIIC"/>
    <property type="match status" value="1"/>
</dbReference>
<dbReference type="PROSITE" id="PS50082">
    <property type="entry name" value="WD_REPEATS_2"/>
    <property type="match status" value="2"/>
</dbReference>
<dbReference type="InterPro" id="IPR001680">
    <property type="entry name" value="WD40_rpt"/>
</dbReference>
<reference evidence="6" key="1">
    <citation type="submission" date="2022-04" db="UniProtKB">
        <authorList>
            <consortium name="RefSeq"/>
        </authorList>
    </citation>
    <scope>IDENTIFICATION</scope>
    <source>
        <tissue evidence="6">In vitro plantlets</tissue>
        <tissue evidence="7">Seedling</tissue>
    </source>
</reference>
<dbReference type="SUPFAM" id="SSF50978">
    <property type="entry name" value="WD40 repeat-like"/>
    <property type="match status" value="1"/>
</dbReference>
<evidence type="ECO:0000313" key="6">
    <source>
        <dbReference type="RefSeq" id="XP_015867244.1"/>
    </source>
</evidence>
<dbReference type="RefSeq" id="XP_015867244.1">
    <property type="nucleotide sequence ID" value="XM_016011758.2"/>
</dbReference>
<dbReference type="InterPro" id="IPR036322">
    <property type="entry name" value="WD40_repeat_dom_sf"/>
</dbReference>
<dbReference type="KEGG" id="zju:107404763"/>
<feature type="domain" description="Transcription factor IIIC putative zinc-finger" evidence="4">
    <location>
        <begin position="784"/>
        <end position="843"/>
    </location>
</feature>
<dbReference type="GO" id="GO:0006384">
    <property type="term" value="P:transcription initiation at RNA polymerase III promoter"/>
    <property type="evidence" value="ECO:0007669"/>
    <property type="project" value="InterPro"/>
</dbReference>
<dbReference type="PANTHER" id="PTHR15496:SF2">
    <property type="entry name" value="GENERAL TRANSCRIPTION FACTOR 3C POLYPEPTIDE 4"/>
    <property type="match status" value="1"/>
</dbReference>
<evidence type="ECO:0000256" key="2">
    <source>
        <dbReference type="SAM" id="MobiDB-lite"/>
    </source>
</evidence>
<gene>
    <name evidence="6 7" type="primary">LOC107404763</name>
</gene>
<dbReference type="RefSeq" id="XP_015867244.3">
    <property type="nucleotide sequence ID" value="XM_016011758.4"/>
</dbReference>
<dbReference type="GO" id="GO:0004402">
    <property type="term" value="F:histone acetyltransferase activity"/>
    <property type="evidence" value="ECO:0007669"/>
    <property type="project" value="InterPro"/>
</dbReference>
<evidence type="ECO:0000256" key="1">
    <source>
        <dbReference type="PROSITE-ProRule" id="PRU00221"/>
    </source>
</evidence>
<dbReference type="InterPro" id="IPR044230">
    <property type="entry name" value="GTF3C4"/>
</dbReference>
<feature type="domain" description="Transcription factor IIIC 90kDa subunit N-terminal" evidence="3">
    <location>
        <begin position="261"/>
        <end position="523"/>
    </location>
</feature>
<accession>A0A6P3YT78</accession>
<feature type="repeat" description="WD" evidence="1">
    <location>
        <begin position="446"/>
        <end position="477"/>
    </location>
</feature>
<feature type="repeat" description="WD" evidence="1">
    <location>
        <begin position="358"/>
        <end position="381"/>
    </location>
</feature>
<dbReference type="Proteomes" id="UP001652623">
    <property type="component" value="Chromosome 8"/>
</dbReference>
<evidence type="ECO:0000313" key="7">
    <source>
        <dbReference type="RefSeq" id="XP_015867244.3"/>
    </source>
</evidence>
<sequence>MASSFQAVSTVGALSYPNAIAWSDENLIAIASGHLVTILNPALPLAPRGLVTISTGEPPFTIGVVDRNDLLTACLLPTSLSRDTRPCVRSISWSPIGLAPNAGCLLAVCTTEGRVKLYRPPFCDFCAEWIEVVDVSNRLYEYLASISFGEQEACTTSKTSDEHATENRLANEDSDIVLRRGRKRRKAVASRIVKDSISDEQDDETGKERQELSMVLYTGTAPLKVDNSKRNVSASKSKAKPRKKIPEHSTQPLITADKYASRSSMLSSLVVAWSPVLQLTSKTCSIPQNGSSVSLLAVGGKSGQVSIWRVSVPNYFSIEHGGVPTTATIVALLQAHHTWITAISWALLDSDSSNPHVLLATGSTDGSVKIWLAYNEQLLKSTESNHASFSLLEVIAVDNAPVSVLSLAMPDKFSDKILLAIGKVSGSSEVWICDVSSSKFDKVGLYEMHDHVVTGLAWAFDGRSLYSCSQDNFVRSWILSDGVLREVPIPSNTPRLRSSTDLPDAYISCLGLAVSPGNLVIAMVRNFDQDLLDPMYQQRTQKAAVDFFWIGAQQVNPLSDFSPDVVIPGFPGKELVCWELNILWSLKQYENQNKPLVVWDIVAALLAFKCSSAKYVEHVLVKWLSISFVGSQFQMGLSAEKILPHVSKSLSKLASRQLHLLNIICRRVILSELKPEQINCKEQNLQGLDCTEEEKLMMWIELLLSSERELRERLVGLSFSAFTSLSLRSHSTTVSSQPGDWFPVGLAQMEQWVSLNRDVVQDQLRVLAIEVGKHKERNRLQLSGNASTEKCSYCSSSVPFESSEVAFCQGVGHGHKLARCAVSMEVCPLTPLWFCMSCHRQVFRLPPETLFALPEYPVDFKSSATNICSKPLCPFCGILLQRLQPDFLLSASPV</sequence>
<dbReference type="GeneID" id="107404763"/>
<dbReference type="InterPro" id="IPR024761">
    <property type="entry name" value="TFIIIC_delta_N"/>
</dbReference>